<dbReference type="Pfam" id="PF17885">
    <property type="entry name" value="Smoa_sbd"/>
    <property type="match status" value="1"/>
</dbReference>
<dbReference type="Gene3D" id="3.50.50.60">
    <property type="entry name" value="FAD/NAD(P)-binding domain"/>
    <property type="match status" value="1"/>
</dbReference>
<comment type="caution">
    <text evidence="2">The sequence shown here is derived from an EMBL/GenBank/DDBJ whole genome shotgun (WGS) entry which is preliminary data.</text>
</comment>
<dbReference type="SUPFAM" id="SSF51905">
    <property type="entry name" value="FAD/NAD(P)-binding domain"/>
    <property type="match status" value="1"/>
</dbReference>
<dbReference type="InterPro" id="IPR041654">
    <property type="entry name" value="StyA_sbd"/>
</dbReference>
<sequence length="371" mass="40061">MTDRDAEAILAGTVTSTQVKFSPTLDLESGAGLGFWRTSAPNIEGIRFTMAIDRTAVAGWAGRFSRPAQSVDQRTVFARWLDEFLAAGGDLRIAVPSVTEVDRAAADYDLTVVTRASRELAACFDNDPAWTVPPEPQRRLAVLYLDGVRPEPHHLGCYTALPEHGEVISYPGLTGRPGQERRCEIVLFEARPGGALDVFDQHGTPSQRLRQAKQLIDQHLPAELAERYRDAELTDAGATLVGAVTPVMRRPVGTLPSGRPVLGGGDVVCRMDPGGAQGANNAVQCAIRYAEAILHHPGGPYDRDWMEWTAAPWLSAVAHPAARWTATVLDPPPAMREMMLAAQHDSTLADAFAAAFARPSNLARFTADALP</sequence>
<dbReference type="Gene3D" id="3.30.9.40">
    <property type="match status" value="1"/>
</dbReference>
<accession>A0ABW7XAF5</accession>
<dbReference type="GO" id="GO:0004497">
    <property type="term" value="F:monooxygenase activity"/>
    <property type="evidence" value="ECO:0007669"/>
    <property type="project" value="UniProtKB-KW"/>
</dbReference>
<reference evidence="2 3" key="1">
    <citation type="submission" date="2024-10" db="EMBL/GenBank/DDBJ databases">
        <title>The Natural Products Discovery Center: Release of the First 8490 Sequenced Strains for Exploring Actinobacteria Biosynthetic Diversity.</title>
        <authorList>
            <person name="Kalkreuter E."/>
            <person name="Kautsar S.A."/>
            <person name="Yang D."/>
            <person name="Bader C.D."/>
            <person name="Teijaro C.N."/>
            <person name="Fluegel L."/>
            <person name="Davis C.M."/>
            <person name="Simpson J.R."/>
            <person name="Lauterbach L."/>
            <person name="Steele A.D."/>
            <person name="Gui C."/>
            <person name="Meng S."/>
            <person name="Li G."/>
            <person name="Viehrig K."/>
            <person name="Ye F."/>
            <person name="Su P."/>
            <person name="Kiefer A.F."/>
            <person name="Nichols A."/>
            <person name="Cepeda A.J."/>
            <person name="Yan W."/>
            <person name="Fan B."/>
            <person name="Jiang Y."/>
            <person name="Adhikari A."/>
            <person name="Zheng C.-J."/>
            <person name="Schuster L."/>
            <person name="Cowan T.M."/>
            <person name="Smanski M.J."/>
            <person name="Chevrette M.G."/>
            <person name="De Carvalho L.P.S."/>
            <person name="Shen B."/>
        </authorList>
    </citation>
    <scope>NUCLEOTIDE SEQUENCE [LARGE SCALE GENOMIC DNA]</scope>
    <source>
        <strain evidence="2 3">NPDC019275</strain>
    </source>
</reference>
<dbReference type="InterPro" id="IPR036188">
    <property type="entry name" value="FAD/NAD-bd_sf"/>
</dbReference>
<dbReference type="Proteomes" id="UP001611415">
    <property type="component" value="Unassembled WGS sequence"/>
</dbReference>
<keyword evidence="3" id="KW-1185">Reference proteome</keyword>
<protein>
    <submittedName>
        <fullName evidence="2">Styrene monooxygenase/indole monooxygenase family protein</fullName>
    </submittedName>
</protein>
<name>A0ABW7XAF5_9NOCA</name>
<evidence type="ECO:0000313" key="3">
    <source>
        <dbReference type="Proteomes" id="UP001611415"/>
    </source>
</evidence>
<dbReference type="EMBL" id="JBIRYO010000031">
    <property type="protein sequence ID" value="MFI2477987.1"/>
    <property type="molecule type" value="Genomic_DNA"/>
</dbReference>
<dbReference type="RefSeq" id="WP_397095417.1">
    <property type="nucleotide sequence ID" value="NZ_JBIRYO010000031.1"/>
</dbReference>
<gene>
    <name evidence="2" type="ORF">ACH49W_31880</name>
</gene>
<keyword evidence="2" id="KW-0503">Monooxygenase</keyword>
<proteinExistence type="predicted"/>
<evidence type="ECO:0000313" key="2">
    <source>
        <dbReference type="EMBL" id="MFI2477987.1"/>
    </source>
</evidence>
<feature type="domain" description="Styrene monooxygenase StyA putative substrate binding" evidence="1">
    <location>
        <begin position="118"/>
        <end position="224"/>
    </location>
</feature>
<organism evidence="2 3">
    <name type="scientific">Nocardia xishanensis</name>
    <dbReference type="NCBI Taxonomy" id="238964"/>
    <lineage>
        <taxon>Bacteria</taxon>
        <taxon>Bacillati</taxon>
        <taxon>Actinomycetota</taxon>
        <taxon>Actinomycetes</taxon>
        <taxon>Mycobacteriales</taxon>
        <taxon>Nocardiaceae</taxon>
        <taxon>Nocardia</taxon>
    </lineage>
</organism>
<keyword evidence="2" id="KW-0560">Oxidoreductase</keyword>
<evidence type="ECO:0000259" key="1">
    <source>
        <dbReference type="Pfam" id="PF17885"/>
    </source>
</evidence>